<dbReference type="GO" id="GO:0006412">
    <property type="term" value="P:translation"/>
    <property type="evidence" value="ECO:0007669"/>
    <property type="project" value="UniProtKB-UniRule"/>
</dbReference>
<comment type="caution">
    <text evidence="5">The sequence shown here is derived from an EMBL/GenBank/DDBJ whole genome shotgun (WGS) entry which is preliminary data.</text>
</comment>
<keyword evidence="4" id="KW-0699">rRNA-binding</keyword>
<feature type="binding site" evidence="4">
    <location>
        <position position="57"/>
    </location>
    <ligand>
        <name>Zn(2+)</name>
        <dbReference type="ChEBI" id="CHEBI:29105"/>
    </ligand>
</feature>
<dbReference type="InterPro" id="IPR050522">
    <property type="entry name" value="Ribosomal_protein_eL43"/>
</dbReference>
<dbReference type="EMBL" id="DSFE01000046">
    <property type="protein sequence ID" value="HEU97617.1"/>
    <property type="molecule type" value="Genomic_DNA"/>
</dbReference>
<dbReference type="SUPFAM" id="SSF57829">
    <property type="entry name" value="Zn-binding ribosomal proteins"/>
    <property type="match status" value="1"/>
</dbReference>
<evidence type="ECO:0000256" key="2">
    <source>
        <dbReference type="ARBA" id="ARBA00022980"/>
    </source>
</evidence>
<dbReference type="InterPro" id="IPR002674">
    <property type="entry name" value="Ribosomal_eL43"/>
</dbReference>
<feature type="binding site" evidence="4">
    <location>
        <position position="41"/>
    </location>
    <ligand>
        <name>Zn(2+)</name>
        <dbReference type="ChEBI" id="CHEBI:29105"/>
    </ligand>
</feature>
<dbReference type="Gene3D" id="2.20.25.30">
    <property type="match status" value="1"/>
</dbReference>
<keyword evidence="3 4" id="KW-0687">Ribonucleoprotein</keyword>
<feature type="binding site" evidence="4">
    <location>
        <position position="60"/>
    </location>
    <ligand>
        <name>Zn(2+)</name>
        <dbReference type="ChEBI" id="CHEBI:29105"/>
    </ligand>
</feature>
<accession>A0A7C2YH89</accession>
<dbReference type="InterPro" id="IPR011331">
    <property type="entry name" value="Ribosomal_eL37/eL43"/>
</dbReference>
<evidence type="ECO:0000256" key="4">
    <source>
        <dbReference type="HAMAP-Rule" id="MF_00327"/>
    </source>
</evidence>
<dbReference type="GO" id="GO:0003735">
    <property type="term" value="F:structural constituent of ribosome"/>
    <property type="evidence" value="ECO:0007669"/>
    <property type="project" value="InterPro"/>
</dbReference>
<dbReference type="AlphaFoldDB" id="A0A7C2YH89"/>
<keyword evidence="2 4" id="KW-0689">Ribosomal protein</keyword>
<dbReference type="PANTHER" id="PTHR48129:SF1">
    <property type="entry name" value="LARGE RIBOSOMAL SUBUNIT PROTEIN EL43"/>
    <property type="match status" value="1"/>
</dbReference>
<organism evidence="5">
    <name type="scientific">Fervidicoccus fontis</name>
    <dbReference type="NCBI Taxonomy" id="683846"/>
    <lineage>
        <taxon>Archaea</taxon>
        <taxon>Thermoproteota</taxon>
        <taxon>Thermoprotei</taxon>
        <taxon>Fervidicoccales</taxon>
        <taxon>Fervidicoccaceae</taxon>
        <taxon>Fervidicoccus</taxon>
    </lineage>
</organism>
<dbReference type="GO" id="GO:0005840">
    <property type="term" value="C:ribosome"/>
    <property type="evidence" value="ECO:0007669"/>
    <property type="project" value="UniProtKB-KW"/>
</dbReference>
<dbReference type="GO" id="GO:0008270">
    <property type="term" value="F:zinc ion binding"/>
    <property type="evidence" value="ECO:0007669"/>
    <property type="project" value="UniProtKB-UniRule"/>
</dbReference>
<sequence>MGRTKLVGIAGKFGARYGSTLRKQYKEIMEKRYAEHVCPFCGISGKVKRISTGIWKCEKCGTTWAGASYLPRSGMNKLFPKVVQK</sequence>
<evidence type="ECO:0000256" key="3">
    <source>
        <dbReference type="ARBA" id="ARBA00023274"/>
    </source>
</evidence>
<dbReference type="InterPro" id="IPR011332">
    <property type="entry name" value="Ribosomal_zn-bd"/>
</dbReference>
<protein>
    <recommendedName>
        <fullName evidence="4">Large ribosomal subunit protein eL43</fullName>
    </recommendedName>
</protein>
<comment type="caution">
    <text evidence="4">Lacks conserved residue(s) required for the propagation of feature annotation.</text>
</comment>
<dbReference type="Proteomes" id="UP000885664">
    <property type="component" value="Unassembled WGS sequence"/>
</dbReference>
<keyword evidence="1 4" id="KW-0694">RNA-binding</keyword>
<evidence type="ECO:0000313" key="5">
    <source>
        <dbReference type="EMBL" id="HEU97617.1"/>
    </source>
</evidence>
<feature type="binding site" evidence="4">
    <location>
        <position position="38"/>
    </location>
    <ligand>
        <name>Zn(2+)</name>
        <dbReference type="ChEBI" id="CHEBI:29105"/>
    </ligand>
</feature>
<dbReference type="PANTHER" id="PTHR48129">
    <property type="entry name" value="60S RIBOSOMAL PROTEIN L37A"/>
    <property type="match status" value="1"/>
</dbReference>
<gene>
    <name evidence="4" type="primary">rpl37ae</name>
    <name evidence="5" type="ORF">ENO36_02020</name>
</gene>
<comment type="function">
    <text evidence="4">Binds to the 23S rRNA.</text>
</comment>
<dbReference type="Pfam" id="PF01780">
    <property type="entry name" value="Ribosomal_L37ae"/>
    <property type="match status" value="1"/>
</dbReference>
<reference evidence="5" key="1">
    <citation type="journal article" date="2020" name="mSystems">
        <title>Genome- and Community-Level Interaction Insights into Carbon Utilization and Element Cycling Functions of Hydrothermarchaeota in Hydrothermal Sediment.</title>
        <authorList>
            <person name="Zhou Z."/>
            <person name="Liu Y."/>
            <person name="Xu W."/>
            <person name="Pan J."/>
            <person name="Luo Z.H."/>
            <person name="Li M."/>
        </authorList>
    </citation>
    <scope>NUCLEOTIDE SEQUENCE [LARGE SCALE GENOMIC DNA]</scope>
    <source>
        <strain evidence="5">SpSt-1259</strain>
    </source>
</reference>
<dbReference type="HAMAP" id="MF_00327">
    <property type="entry name" value="Ribosomal_eL43"/>
    <property type="match status" value="1"/>
</dbReference>
<proteinExistence type="inferred from homology"/>
<dbReference type="GO" id="GO:1990904">
    <property type="term" value="C:ribonucleoprotein complex"/>
    <property type="evidence" value="ECO:0007669"/>
    <property type="project" value="UniProtKB-KW"/>
</dbReference>
<dbReference type="GO" id="GO:0070180">
    <property type="term" value="F:large ribosomal subunit rRNA binding"/>
    <property type="evidence" value="ECO:0007669"/>
    <property type="project" value="UniProtKB-UniRule"/>
</dbReference>
<name>A0A7C2YH89_9CREN</name>
<evidence type="ECO:0000256" key="1">
    <source>
        <dbReference type="ARBA" id="ARBA00022884"/>
    </source>
</evidence>
<dbReference type="NCBIfam" id="NF003058">
    <property type="entry name" value="PRK03976.1"/>
    <property type="match status" value="1"/>
</dbReference>
<comment type="similarity">
    <text evidence="4">Belongs to the eukaryotic ribosomal protein eL43 family. Putative zinc-binding subfamily.</text>
</comment>
<comment type="subunit">
    <text evidence="4">Part of the 50S ribosomal subunit.</text>
</comment>